<dbReference type="AlphaFoldDB" id="A0A1V4A5G7"/>
<name>A0A1V4A5G7_9ACTN</name>
<organism evidence="2 3">
    <name type="scientific">Streptomyces tsukubensis</name>
    <dbReference type="NCBI Taxonomy" id="83656"/>
    <lineage>
        <taxon>Bacteria</taxon>
        <taxon>Bacillati</taxon>
        <taxon>Actinomycetota</taxon>
        <taxon>Actinomycetes</taxon>
        <taxon>Kitasatosporales</taxon>
        <taxon>Streptomycetaceae</taxon>
        <taxon>Streptomyces</taxon>
    </lineage>
</organism>
<keyword evidence="3" id="KW-1185">Reference proteome</keyword>
<dbReference type="Proteomes" id="UP000190539">
    <property type="component" value="Unassembled WGS sequence"/>
</dbReference>
<feature type="region of interest" description="Disordered" evidence="1">
    <location>
        <begin position="29"/>
        <end position="48"/>
    </location>
</feature>
<reference evidence="2 3" key="1">
    <citation type="submission" date="2017-02" db="EMBL/GenBank/DDBJ databases">
        <title>Draft Genome Sequence of Streptomyces tsukubaensis F601, a Producer of the immunosuppressant tacrolimus FK506.</title>
        <authorList>
            <person name="Zong G."/>
            <person name="Zhong C."/>
            <person name="Fu J."/>
            <person name="Qin R."/>
            <person name="Cao G."/>
        </authorList>
    </citation>
    <scope>NUCLEOTIDE SEQUENCE [LARGE SCALE GENOMIC DNA]</scope>
    <source>
        <strain evidence="2 3">F601</strain>
    </source>
</reference>
<dbReference type="EMBL" id="MVFC01000021">
    <property type="protein sequence ID" value="OON75638.1"/>
    <property type="molecule type" value="Genomic_DNA"/>
</dbReference>
<evidence type="ECO:0000256" key="1">
    <source>
        <dbReference type="SAM" id="MobiDB-lite"/>
    </source>
</evidence>
<evidence type="ECO:0000313" key="3">
    <source>
        <dbReference type="Proteomes" id="UP000190539"/>
    </source>
</evidence>
<proteinExistence type="predicted"/>
<evidence type="ECO:0000313" key="2">
    <source>
        <dbReference type="EMBL" id="OON75638.1"/>
    </source>
</evidence>
<feature type="compositionally biased region" description="Basic and acidic residues" evidence="1">
    <location>
        <begin position="32"/>
        <end position="48"/>
    </location>
</feature>
<protein>
    <submittedName>
        <fullName evidence="2">Uncharacterized protein</fullName>
    </submittedName>
</protein>
<sequence length="69" mass="7537">MGLIDCGLVVYLLHGGLCTEQGALLRRPSRHSRTDDCAGEAEHGSEQADYKFPHDHIMAVTADSRNRAS</sequence>
<gene>
    <name evidence="2" type="ORF">B1H18_22570</name>
</gene>
<accession>A0A1V4A5G7</accession>
<comment type="caution">
    <text evidence="2">The sequence shown here is derived from an EMBL/GenBank/DDBJ whole genome shotgun (WGS) entry which is preliminary data.</text>
</comment>